<organism evidence="1 2">
    <name type="scientific">Cymbomonas tetramitiformis</name>
    <dbReference type="NCBI Taxonomy" id="36881"/>
    <lineage>
        <taxon>Eukaryota</taxon>
        <taxon>Viridiplantae</taxon>
        <taxon>Chlorophyta</taxon>
        <taxon>Pyramimonadophyceae</taxon>
        <taxon>Pyramimonadales</taxon>
        <taxon>Pyramimonadaceae</taxon>
        <taxon>Cymbomonas</taxon>
    </lineage>
</organism>
<comment type="caution">
    <text evidence="1">The sequence shown here is derived from an EMBL/GenBank/DDBJ whole genome shotgun (WGS) entry which is preliminary data.</text>
</comment>
<sequence length="276" mass="31046">MIASHMFALKPAPALSARRHEKAVGRTAIRKSIRVSAMSTELVQVGEAAAAAASMYFMMSYNEYITHRYYQHDEVQKLQTYKDLRQQYPDTVPQLDGGGHVEHHAETLDDMLLRTDDRWLASQACARLDAKDPWRGTAFSWEVTAMMTAQMAPQVYPWYMLAMGWNFTDTTLFFLPAMLLHALIWNALHPNMHGLDDVPASVGAPSWVLSGLRGSAYFDWLYDNHAGHHVSGGKTNYNVACPLFDHIVGTFQTKESWEDLKANKAAVKAQKVVIEA</sequence>
<evidence type="ECO:0000313" key="2">
    <source>
        <dbReference type="Proteomes" id="UP001190700"/>
    </source>
</evidence>
<dbReference type="AlphaFoldDB" id="A0AAE0ET87"/>
<dbReference type="EMBL" id="LGRX02034338">
    <property type="protein sequence ID" value="KAK3238075.1"/>
    <property type="molecule type" value="Genomic_DNA"/>
</dbReference>
<proteinExistence type="predicted"/>
<reference evidence="1 2" key="1">
    <citation type="journal article" date="2015" name="Genome Biol. Evol.">
        <title>Comparative Genomics of a Bacterivorous Green Alga Reveals Evolutionary Causalities and Consequences of Phago-Mixotrophic Mode of Nutrition.</title>
        <authorList>
            <person name="Burns J.A."/>
            <person name="Paasch A."/>
            <person name="Narechania A."/>
            <person name="Kim E."/>
        </authorList>
    </citation>
    <scope>NUCLEOTIDE SEQUENCE [LARGE SCALE GENOMIC DNA]</scope>
    <source>
        <strain evidence="1 2">PLY_AMNH</strain>
    </source>
</reference>
<name>A0AAE0ET87_9CHLO</name>
<protein>
    <submittedName>
        <fullName evidence="1">Uncharacterized protein</fullName>
    </submittedName>
</protein>
<keyword evidence="2" id="KW-1185">Reference proteome</keyword>
<accession>A0AAE0ET87</accession>
<evidence type="ECO:0000313" key="1">
    <source>
        <dbReference type="EMBL" id="KAK3238075.1"/>
    </source>
</evidence>
<gene>
    <name evidence="1" type="ORF">CYMTET_51886</name>
</gene>
<dbReference type="Proteomes" id="UP001190700">
    <property type="component" value="Unassembled WGS sequence"/>
</dbReference>